<feature type="region of interest" description="Disordered" evidence="1">
    <location>
        <begin position="287"/>
        <end position="313"/>
    </location>
</feature>
<evidence type="ECO:0000256" key="1">
    <source>
        <dbReference type="SAM" id="MobiDB-lite"/>
    </source>
</evidence>
<evidence type="ECO:0000313" key="3">
    <source>
        <dbReference type="Proteomes" id="UP000193411"/>
    </source>
</evidence>
<comment type="caution">
    <text evidence="2">The sequence shown here is derived from an EMBL/GenBank/DDBJ whole genome shotgun (WGS) entry which is preliminary data.</text>
</comment>
<proteinExistence type="predicted"/>
<name>A0A1Y2HIU2_9FUNG</name>
<dbReference type="OrthoDB" id="10680632at2759"/>
<protein>
    <submittedName>
        <fullName evidence="2">Uncharacterized protein</fullName>
    </submittedName>
</protein>
<feature type="region of interest" description="Disordered" evidence="1">
    <location>
        <begin position="168"/>
        <end position="213"/>
    </location>
</feature>
<reference evidence="2 3" key="1">
    <citation type="submission" date="2016-07" db="EMBL/GenBank/DDBJ databases">
        <title>Pervasive Adenine N6-methylation of Active Genes in Fungi.</title>
        <authorList>
            <consortium name="DOE Joint Genome Institute"/>
            <person name="Mondo S.J."/>
            <person name="Dannebaum R.O."/>
            <person name="Kuo R.C."/>
            <person name="Labutti K."/>
            <person name="Haridas S."/>
            <person name="Kuo A."/>
            <person name="Salamov A."/>
            <person name="Ahrendt S.R."/>
            <person name="Lipzen A."/>
            <person name="Sullivan W."/>
            <person name="Andreopoulos W.B."/>
            <person name="Clum A."/>
            <person name="Lindquist E."/>
            <person name="Daum C."/>
            <person name="Ramamoorthy G.K."/>
            <person name="Gryganskyi A."/>
            <person name="Culley D."/>
            <person name="Magnuson J.K."/>
            <person name="James T.Y."/>
            <person name="O'Malley M.A."/>
            <person name="Stajich J.E."/>
            <person name="Spatafora J.W."/>
            <person name="Visel A."/>
            <person name="Grigoriev I.V."/>
        </authorList>
    </citation>
    <scope>NUCLEOTIDE SEQUENCE [LARGE SCALE GENOMIC DNA]</scope>
    <source>
        <strain evidence="2 3">PL171</strain>
    </source>
</reference>
<sequence>MHGVGYLIELSRRFFYIAWPLAAILVESRELALICSALSIDEVKYVLDPLGRADFRRWIRDFALIQLGTTMLSLINLSILLQTFTFLNLDNTIVVLYNTCLMGRRQIWSFAWLVLGSTLPWHLPQYPGLAIHSFICRMYILVQLMCLDNVSRFAPHCHVLLQPSSSQTITDVSQKPSGDGKKSHTGGEGNQATTSSRSVVASESADKGSRRSTANIKAARMNVSVPVVVGIINRVESSTSESDEPLGRAGPQRGGYQDAPLTNHSPLLSPHSASVAGSMAFASPLGSHATFESAKSNQSSSGHMPSAMASRQN</sequence>
<feature type="compositionally biased region" description="Polar residues" evidence="1">
    <location>
        <begin position="190"/>
        <end position="201"/>
    </location>
</feature>
<dbReference type="AlphaFoldDB" id="A0A1Y2HIU2"/>
<keyword evidence="3" id="KW-1185">Reference proteome</keyword>
<accession>A0A1Y2HIU2</accession>
<feature type="compositionally biased region" description="Polar residues" evidence="1">
    <location>
        <begin position="293"/>
        <end position="313"/>
    </location>
</feature>
<dbReference type="Proteomes" id="UP000193411">
    <property type="component" value="Unassembled WGS sequence"/>
</dbReference>
<dbReference type="EMBL" id="MCFL01000028">
    <property type="protein sequence ID" value="ORZ34510.1"/>
    <property type="molecule type" value="Genomic_DNA"/>
</dbReference>
<evidence type="ECO:0000313" key="2">
    <source>
        <dbReference type="EMBL" id="ORZ34510.1"/>
    </source>
</evidence>
<gene>
    <name evidence="2" type="ORF">BCR44DRAFT_1154278</name>
</gene>
<organism evidence="2 3">
    <name type="scientific">Catenaria anguillulae PL171</name>
    <dbReference type="NCBI Taxonomy" id="765915"/>
    <lineage>
        <taxon>Eukaryota</taxon>
        <taxon>Fungi</taxon>
        <taxon>Fungi incertae sedis</taxon>
        <taxon>Blastocladiomycota</taxon>
        <taxon>Blastocladiomycetes</taxon>
        <taxon>Blastocladiales</taxon>
        <taxon>Catenariaceae</taxon>
        <taxon>Catenaria</taxon>
    </lineage>
</organism>
<feature type="region of interest" description="Disordered" evidence="1">
    <location>
        <begin position="236"/>
        <end position="272"/>
    </location>
</feature>